<gene>
    <name evidence="1" type="ORF">MILVUS5_LOCUS25692</name>
</gene>
<protein>
    <submittedName>
        <fullName evidence="1">Uncharacterized protein</fullName>
    </submittedName>
</protein>
<accession>A0ACB0KTN1</accession>
<dbReference type="EMBL" id="CASHSV030000311">
    <property type="protein sequence ID" value="CAJ2659545.1"/>
    <property type="molecule type" value="Genomic_DNA"/>
</dbReference>
<reference evidence="1" key="1">
    <citation type="submission" date="2023-10" db="EMBL/GenBank/DDBJ databases">
        <authorList>
            <person name="Rodriguez Cubillos JULIANA M."/>
            <person name="De Vega J."/>
        </authorList>
    </citation>
    <scope>NUCLEOTIDE SEQUENCE</scope>
</reference>
<keyword evidence="2" id="KW-1185">Reference proteome</keyword>
<evidence type="ECO:0000313" key="1">
    <source>
        <dbReference type="EMBL" id="CAJ2659545.1"/>
    </source>
</evidence>
<name>A0ACB0KTN1_TRIPR</name>
<evidence type="ECO:0000313" key="2">
    <source>
        <dbReference type="Proteomes" id="UP001177021"/>
    </source>
</evidence>
<comment type="caution">
    <text evidence="1">The sequence shown here is derived from an EMBL/GenBank/DDBJ whole genome shotgun (WGS) entry which is preliminary data.</text>
</comment>
<proteinExistence type="predicted"/>
<organism evidence="1 2">
    <name type="scientific">Trifolium pratense</name>
    <name type="common">Red clover</name>
    <dbReference type="NCBI Taxonomy" id="57577"/>
    <lineage>
        <taxon>Eukaryota</taxon>
        <taxon>Viridiplantae</taxon>
        <taxon>Streptophyta</taxon>
        <taxon>Embryophyta</taxon>
        <taxon>Tracheophyta</taxon>
        <taxon>Spermatophyta</taxon>
        <taxon>Magnoliopsida</taxon>
        <taxon>eudicotyledons</taxon>
        <taxon>Gunneridae</taxon>
        <taxon>Pentapetalae</taxon>
        <taxon>rosids</taxon>
        <taxon>fabids</taxon>
        <taxon>Fabales</taxon>
        <taxon>Fabaceae</taxon>
        <taxon>Papilionoideae</taxon>
        <taxon>50 kb inversion clade</taxon>
        <taxon>NPAAA clade</taxon>
        <taxon>Hologalegina</taxon>
        <taxon>IRL clade</taxon>
        <taxon>Trifolieae</taxon>
        <taxon>Trifolium</taxon>
    </lineage>
</organism>
<dbReference type="Proteomes" id="UP001177021">
    <property type="component" value="Unassembled WGS sequence"/>
</dbReference>
<sequence>MKEMLAEVWMPGKGVHGVLRITLQVHHQVPAGYITRRVGEQVGNVLGGFLDYDKNNNTGVNLDVRNPLKKDMRIKRQGVTGLQAESNEAATLKNILATFGEASGQLVNFQKSEVFFGRKASDQIKTEVAAVLYVNIALGTGKYLGLPSMVGRSKKSLFKFIEDQVWQKINSWSGRALSGAGREVLIKSVLQSIPTYMMSIFLIPSSLGDDIQKMMNSFWWGSKRGGNQGIHWLSWDKLSMAKDARVARVLKAKYFPIGDLLGAKIGSNPSYTWRSICSSRVLLKEGLRWNIGDGSHIHVWLDNWVRRLNGSKIQPVTFPISNNLLVSDLMSAEDKQWDEDVVRSLVGAEDVDSVLNTPLLDSATVDSLTWWPDSRGIFSVKSAYHLAVNNLIDTSYLRVNGDWSLVWNLEVPPVVKIFMWSVT</sequence>